<comment type="caution">
    <text evidence="1">The sequence shown here is derived from an EMBL/GenBank/DDBJ whole genome shotgun (WGS) entry which is preliminary data.</text>
</comment>
<name>A0AAW2IX98_SESRA</name>
<protein>
    <submittedName>
        <fullName evidence="1">Uncharacterized protein</fullName>
    </submittedName>
</protein>
<sequence>MIEEASRKAIVEYERRTVNPAMKDMKMQLFTRKEIDAEVGGGAPGEPEKGRERVLLDEASSRRVALRPPEISKAEVDDVSK</sequence>
<organism evidence="1">
    <name type="scientific">Sesamum radiatum</name>
    <name type="common">Black benniseed</name>
    <dbReference type="NCBI Taxonomy" id="300843"/>
    <lineage>
        <taxon>Eukaryota</taxon>
        <taxon>Viridiplantae</taxon>
        <taxon>Streptophyta</taxon>
        <taxon>Embryophyta</taxon>
        <taxon>Tracheophyta</taxon>
        <taxon>Spermatophyta</taxon>
        <taxon>Magnoliopsida</taxon>
        <taxon>eudicotyledons</taxon>
        <taxon>Gunneridae</taxon>
        <taxon>Pentapetalae</taxon>
        <taxon>asterids</taxon>
        <taxon>lamiids</taxon>
        <taxon>Lamiales</taxon>
        <taxon>Pedaliaceae</taxon>
        <taxon>Sesamum</taxon>
    </lineage>
</organism>
<evidence type="ECO:0000313" key="1">
    <source>
        <dbReference type="EMBL" id="KAL0286767.1"/>
    </source>
</evidence>
<proteinExistence type="predicted"/>
<reference evidence="1" key="2">
    <citation type="journal article" date="2024" name="Plant">
        <title>Genomic evolution and insights into agronomic trait innovations of Sesamum species.</title>
        <authorList>
            <person name="Miao H."/>
            <person name="Wang L."/>
            <person name="Qu L."/>
            <person name="Liu H."/>
            <person name="Sun Y."/>
            <person name="Le M."/>
            <person name="Wang Q."/>
            <person name="Wei S."/>
            <person name="Zheng Y."/>
            <person name="Lin W."/>
            <person name="Duan Y."/>
            <person name="Cao H."/>
            <person name="Xiong S."/>
            <person name="Wang X."/>
            <person name="Wei L."/>
            <person name="Li C."/>
            <person name="Ma Q."/>
            <person name="Ju M."/>
            <person name="Zhao R."/>
            <person name="Li G."/>
            <person name="Mu C."/>
            <person name="Tian Q."/>
            <person name="Mei H."/>
            <person name="Zhang T."/>
            <person name="Gao T."/>
            <person name="Zhang H."/>
        </authorList>
    </citation>
    <scope>NUCLEOTIDE SEQUENCE</scope>
    <source>
        <strain evidence="1">G02</strain>
    </source>
</reference>
<reference evidence="1" key="1">
    <citation type="submission" date="2020-06" db="EMBL/GenBank/DDBJ databases">
        <authorList>
            <person name="Li T."/>
            <person name="Hu X."/>
            <person name="Zhang T."/>
            <person name="Song X."/>
            <person name="Zhang H."/>
            <person name="Dai N."/>
            <person name="Sheng W."/>
            <person name="Hou X."/>
            <person name="Wei L."/>
        </authorList>
    </citation>
    <scope>NUCLEOTIDE SEQUENCE</scope>
    <source>
        <strain evidence="1">G02</strain>
        <tissue evidence="1">Leaf</tissue>
    </source>
</reference>
<gene>
    <name evidence="1" type="ORF">Sradi_7140100</name>
</gene>
<accession>A0AAW2IX98</accession>
<dbReference type="AlphaFoldDB" id="A0AAW2IX98"/>
<dbReference type="EMBL" id="JACGWJ010000925">
    <property type="protein sequence ID" value="KAL0286767.1"/>
    <property type="molecule type" value="Genomic_DNA"/>
</dbReference>